<keyword evidence="1" id="KW-0472">Membrane</keyword>
<dbReference type="RefSeq" id="WP_013268333.1">
    <property type="nucleotide sequence ID" value="NC_014375.1"/>
</dbReference>
<dbReference type="AlphaFoldDB" id="D9QN29"/>
<keyword evidence="3" id="KW-1185">Reference proteome</keyword>
<dbReference type="STRING" id="633149.Bresu_0917"/>
<dbReference type="KEGG" id="bsb:Bresu_0917"/>
<keyword evidence="1" id="KW-1133">Transmembrane helix</keyword>
<keyword evidence="1" id="KW-0812">Transmembrane</keyword>
<evidence type="ECO:0000313" key="3">
    <source>
        <dbReference type="Proteomes" id="UP000002696"/>
    </source>
</evidence>
<dbReference type="InParanoid" id="D9QN29"/>
<organism evidence="2 3">
    <name type="scientific">Brevundimonas subvibrioides (strain ATCC 15264 / DSM 4735 / LMG 14903 / NBRC 16000 / CB 81)</name>
    <name type="common">Caulobacter subvibrioides</name>
    <dbReference type="NCBI Taxonomy" id="633149"/>
    <lineage>
        <taxon>Bacteria</taxon>
        <taxon>Pseudomonadati</taxon>
        <taxon>Pseudomonadota</taxon>
        <taxon>Alphaproteobacteria</taxon>
        <taxon>Caulobacterales</taxon>
        <taxon>Caulobacteraceae</taxon>
        <taxon>Brevundimonas</taxon>
    </lineage>
</organism>
<evidence type="ECO:0000256" key="1">
    <source>
        <dbReference type="SAM" id="Phobius"/>
    </source>
</evidence>
<proteinExistence type="predicted"/>
<feature type="transmembrane region" description="Helical" evidence="1">
    <location>
        <begin position="55"/>
        <end position="77"/>
    </location>
</feature>
<gene>
    <name evidence="2" type="ordered locus">Bresu_0917</name>
</gene>
<dbReference type="EMBL" id="CP002102">
    <property type="protein sequence ID" value="ADL00230.1"/>
    <property type="molecule type" value="Genomic_DNA"/>
</dbReference>
<dbReference type="Proteomes" id="UP000002696">
    <property type="component" value="Chromosome"/>
</dbReference>
<feature type="transmembrane region" description="Helical" evidence="1">
    <location>
        <begin position="20"/>
        <end position="43"/>
    </location>
</feature>
<accession>D9QN29</accession>
<feature type="transmembrane region" description="Helical" evidence="1">
    <location>
        <begin position="83"/>
        <end position="101"/>
    </location>
</feature>
<evidence type="ECO:0000313" key="2">
    <source>
        <dbReference type="EMBL" id="ADL00230.1"/>
    </source>
</evidence>
<dbReference type="HOGENOM" id="CLU_2218028_0_0_5"/>
<name>D9QN29_BRESC</name>
<dbReference type="OrthoDB" id="9866839at2"/>
<protein>
    <submittedName>
        <fullName evidence="2">Uncharacterized protein</fullName>
    </submittedName>
</protein>
<reference evidence="3" key="1">
    <citation type="journal article" date="2011" name="J. Bacteriol.">
        <title>Genome sequences of eight morphologically diverse alphaproteobacteria.</title>
        <authorList>
            <consortium name="US DOE Joint Genome Institute"/>
            <person name="Brown P.J."/>
            <person name="Kysela D.T."/>
            <person name="Buechlein A."/>
            <person name="Hemmerich C."/>
            <person name="Brun Y.V."/>
        </authorList>
    </citation>
    <scope>NUCLEOTIDE SEQUENCE [LARGE SCALE GENOMIC DNA]</scope>
    <source>
        <strain evidence="3">ATCC 15264 / DSM 4735 / LMG 14903 / NBRC 16000 / CB 81</strain>
    </source>
</reference>
<sequence length="106" mass="11666">MPAVFRTLSDPANYREVATLWLALSTFLAVGGVCVGSLAVLFAQDAFRNGEMSGAWYWTVTLGYVGLVISPIMAWVLHARRRYWAAMVAAAWPVACLVLTWSQVAR</sequence>